<dbReference type="HOGENOM" id="CLU_3204499_0_0_0"/>
<protein>
    <submittedName>
        <fullName evidence="1">Uncharacterized protein</fullName>
    </submittedName>
</protein>
<keyword evidence="2" id="KW-1185">Reference proteome</keyword>
<name>Q7UR83_RHOBA</name>
<accession>Q7UR83</accession>
<dbReference type="KEGG" id="rba:RB5829"/>
<dbReference type="EMBL" id="BX294143">
    <property type="protein sequence ID" value="CAD74457.1"/>
    <property type="molecule type" value="Genomic_DNA"/>
</dbReference>
<dbReference type="AlphaFoldDB" id="Q7UR83"/>
<gene>
    <name evidence="1" type="ordered locus">RB5829</name>
</gene>
<dbReference type="Proteomes" id="UP000001025">
    <property type="component" value="Chromosome"/>
</dbReference>
<evidence type="ECO:0000313" key="1">
    <source>
        <dbReference type="EMBL" id="CAD74457.1"/>
    </source>
</evidence>
<proteinExistence type="predicted"/>
<evidence type="ECO:0000313" key="2">
    <source>
        <dbReference type="Proteomes" id="UP000001025"/>
    </source>
</evidence>
<organism evidence="1 2">
    <name type="scientific">Rhodopirellula baltica (strain DSM 10527 / NCIMB 13988 / SH1)</name>
    <dbReference type="NCBI Taxonomy" id="243090"/>
    <lineage>
        <taxon>Bacteria</taxon>
        <taxon>Pseudomonadati</taxon>
        <taxon>Planctomycetota</taxon>
        <taxon>Planctomycetia</taxon>
        <taxon>Pirellulales</taxon>
        <taxon>Pirellulaceae</taxon>
        <taxon>Rhodopirellula</taxon>
    </lineage>
</organism>
<dbReference type="EnsemblBacteria" id="CAD74457">
    <property type="protein sequence ID" value="CAD74457"/>
    <property type="gene ID" value="RB5829"/>
</dbReference>
<dbReference type="InParanoid" id="Q7UR83"/>
<dbReference type="STRING" id="243090.RB5829"/>
<reference evidence="1 2" key="1">
    <citation type="journal article" date="2003" name="Proc. Natl. Acad. Sci. U.S.A.">
        <title>Complete genome sequence of the marine planctomycete Pirellula sp. strain 1.</title>
        <authorList>
            <person name="Gloeckner F.O."/>
            <person name="Kube M."/>
            <person name="Bauer M."/>
            <person name="Teeling H."/>
            <person name="Lombardot T."/>
            <person name="Ludwig W."/>
            <person name="Gade D."/>
            <person name="Beck A."/>
            <person name="Borzym K."/>
            <person name="Heitmann K."/>
            <person name="Rabus R."/>
            <person name="Schlesner H."/>
            <person name="Amann R."/>
            <person name="Reinhardt R."/>
        </authorList>
    </citation>
    <scope>NUCLEOTIDE SEQUENCE [LARGE SCALE GENOMIC DNA]</scope>
    <source>
        <strain evidence="2">DSM 10527 / NCIMB 13988 / SH1</strain>
    </source>
</reference>
<sequence>MIPLCRTGNSPHFSLPMLVGTNPASLAADRTPHTLMIYPLNQGSE</sequence>